<reference evidence="5" key="1">
    <citation type="journal article" date="2014" name="Int. J. Syst. Evol. Microbiol.">
        <title>Complete genome sequence of Corynebacterium casei LMG S-19264T (=DSM 44701T), isolated from a smear-ripened cheese.</title>
        <authorList>
            <consortium name="US DOE Joint Genome Institute (JGI-PGF)"/>
            <person name="Walter F."/>
            <person name="Albersmeier A."/>
            <person name="Kalinowski J."/>
            <person name="Ruckert C."/>
        </authorList>
    </citation>
    <scope>NUCLEOTIDE SEQUENCE</scope>
    <source>
        <strain evidence="5">CCM 8711</strain>
    </source>
</reference>
<protein>
    <recommendedName>
        <fullName evidence="4">Cytochrome c domain-containing protein</fullName>
    </recommendedName>
</protein>
<name>A0A917JAU2_9SPHI</name>
<evidence type="ECO:0000259" key="4">
    <source>
        <dbReference type="PROSITE" id="PS51007"/>
    </source>
</evidence>
<dbReference type="PROSITE" id="PS51007">
    <property type="entry name" value="CYTC"/>
    <property type="match status" value="1"/>
</dbReference>
<dbReference type="GO" id="GO:0009055">
    <property type="term" value="F:electron transfer activity"/>
    <property type="evidence" value="ECO:0007669"/>
    <property type="project" value="InterPro"/>
</dbReference>
<keyword evidence="6" id="KW-1185">Reference proteome</keyword>
<dbReference type="GO" id="GO:0020037">
    <property type="term" value="F:heme binding"/>
    <property type="evidence" value="ECO:0007669"/>
    <property type="project" value="InterPro"/>
</dbReference>
<dbReference type="Proteomes" id="UP000662074">
    <property type="component" value="Unassembled WGS sequence"/>
</dbReference>
<reference evidence="5" key="2">
    <citation type="submission" date="2020-09" db="EMBL/GenBank/DDBJ databases">
        <authorList>
            <person name="Sun Q."/>
            <person name="Sedlacek I."/>
        </authorList>
    </citation>
    <scope>NUCLEOTIDE SEQUENCE</scope>
    <source>
        <strain evidence="5">CCM 8711</strain>
    </source>
</reference>
<dbReference type="AlphaFoldDB" id="A0A917JAU2"/>
<evidence type="ECO:0000256" key="2">
    <source>
        <dbReference type="ARBA" id="ARBA00023004"/>
    </source>
</evidence>
<evidence type="ECO:0000313" key="5">
    <source>
        <dbReference type="EMBL" id="GGI51943.1"/>
    </source>
</evidence>
<gene>
    <name evidence="5" type="ORF">GCM10011425_31550</name>
</gene>
<keyword evidence="3" id="KW-0349">Heme</keyword>
<keyword evidence="1 3" id="KW-0479">Metal-binding</keyword>
<sequence>MCVLLITISCGQQTSSKKTITNRRESAITCSLNFGNGRNVSSTLGCINCHTYKNNRQAGTNNPAISFDDLADIDSTKIYKKVFTNKHKGMYAADAYFKKISVCDAQDMIYYIRHFDMPRYDVVPAKRHHQ</sequence>
<evidence type="ECO:0000313" key="6">
    <source>
        <dbReference type="Proteomes" id="UP000662074"/>
    </source>
</evidence>
<dbReference type="InterPro" id="IPR009056">
    <property type="entry name" value="Cyt_c-like_dom"/>
</dbReference>
<evidence type="ECO:0000256" key="3">
    <source>
        <dbReference type="PROSITE-ProRule" id="PRU00433"/>
    </source>
</evidence>
<comment type="caution">
    <text evidence="5">The sequence shown here is derived from an EMBL/GenBank/DDBJ whole genome shotgun (WGS) entry which is preliminary data.</text>
</comment>
<feature type="domain" description="Cytochrome c" evidence="4">
    <location>
        <begin position="32"/>
        <end position="116"/>
    </location>
</feature>
<evidence type="ECO:0000256" key="1">
    <source>
        <dbReference type="ARBA" id="ARBA00022723"/>
    </source>
</evidence>
<organism evidence="5 6">
    <name type="scientific">Mucilaginibacter galii</name>
    <dbReference type="NCBI Taxonomy" id="2005073"/>
    <lineage>
        <taxon>Bacteria</taxon>
        <taxon>Pseudomonadati</taxon>
        <taxon>Bacteroidota</taxon>
        <taxon>Sphingobacteriia</taxon>
        <taxon>Sphingobacteriales</taxon>
        <taxon>Sphingobacteriaceae</taxon>
        <taxon>Mucilaginibacter</taxon>
    </lineage>
</organism>
<keyword evidence="2 3" id="KW-0408">Iron</keyword>
<accession>A0A917JAU2</accession>
<proteinExistence type="predicted"/>
<dbReference type="EMBL" id="BMDO01000009">
    <property type="protein sequence ID" value="GGI51943.1"/>
    <property type="molecule type" value="Genomic_DNA"/>
</dbReference>
<dbReference type="GO" id="GO:0046872">
    <property type="term" value="F:metal ion binding"/>
    <property type="evidence" value="ECO:0007669"/>
    <property type="project" value="UniProtKB-KW"/>
</dbReference>